<evidence type="ECO:0000256" key="1">
    <source>
        <dbReference type="SAM" id="MobiDB-lite"/>
    </source>
</evidence>
<evidence type="ECO:0000313" key="2">
    <source>
        <dbReference type="EMBL" id="KCZ55313.1"/>
    </source>
</evidence>
<protein>
    <recommendedName>
        <fullName evidence="4">DUF3829 domain-containing protein</fullName>
    </recommendedName>
</protein>
<reference evidence="2 3" key="1">
    <citation type="journal article" date="2014" name="Antonie Van Leeuwenhoek">
        <title>Hyphomonas beringensis sp. nov. and Hyphomonas chukchiensis sp. nov., isolated from surface seawater of the Bering Sea and Chukchi Sea.</title>
        <authorList>
            <person name="Li C."/>
            <person name="Lai Q."/>
            <person name="Li G."/>
            <person name="Dong C."/>
            <person name="Wang J."/>
            <person name="Liao Y."/>
            <person name="Shao Z."/>
        </authorList>
    </citation>
    <scope>NUCLEOTIDE SEQUENCE [LARGE SCALE GENOMIC DNA]</scope>
    <source>
        <strain evidence="2 3">BH-BN04-4</strain>
    </source>
</reference>
<dbReference type="Proteomes" id="UP000027190">
    <property type="component" value="Unassembled WGS sequence"/>
</dbReference>
<proteinExistence type="predicted"/>
<name>A0A062UC62_9PROT</name>
<evidence type="ECO:0000313" key="3">
    <source>
        <dbReference type="Proteomes" id="UP000027190"/>
    </source>
</evidence>
<dbReference type="AlphaFoldDB" id="A0A062UC62"/>
<comment type="caution">
    <text evidence="2">The sequence shown here is derived from an EMBL/GenBank/DDBJ whole genome shotgun (WGS) entry which is preliminary data.</text>
</comment>
<feature type="compositionally biased region" description="Basic and acidic residues" evidence="1">
    <location>
        <begin position="324"/>
        <end position="336"/>
    </location>
</feature>
<evidence type="ECO:0008006" key="4">
    <source>
        <dbReference type="Google" id="ProtNLM"/>
    </source>
</evidence>
<dbReference type="EMBL" id="AWFG01000063">
    <property type="protein sequence ID" value="KCZ55313.1"/>
    <property type="molecule type" value="Genomic_DNA"/>
</dbReference>
<dbReference type="PATRIC" id="fig|1280947.3.peg.3258"/>
<sequence length="361" mass="40506">MRYAYGAARAMLIAIIGVFFVAEAGAQVASHGEGRSWLRDSQIVLKGYLGYMEPLDRASLAATRYLNGEIDENDARYYLTIAREEVDMIDHNLKWQIDMMRPVPAQPEKTSRQLVHFLSNLPERAQAMRNASMQVIDLYETFVDGSVLGYEAGTRQYLLALDEVESLAKPYYDISLLDYEKDDELNRSSIEIQKADDVCYFAVMRLYYSLLLFDRADSADAMSAVADAVSDMEMEIEAGMKSAQEFKAFLESPDGKRRYDREMQLKMTNDQLASYEKESRVAKAYHKVLVAADVADTDPGLVASASSELFNAKQATLPDWERARKQLRARGGEAEAKAPSQSLHGDPVQSLPSEEHGSTEL</sequence>
<feature type="region of interest" description="Disordered" evidence="1">
    <location>
        <begin position="324"/>
        <end position="361"/>
    </location>
</feature>
<keyword evidence="3" id="KW-1185">Reference proteome</keyword>
<accession>A0A062UC62</accession>
<organism evidence="2 3">
    <name type="scientific">Hyphomonas chukchiensis</name>
    <dbReference type="NCBI Taxonomy" id="1280947"/>
    <lineage>
        <taxon>Bacteria</taxon>
        <taxon>Pseudomonadati</taxon>
        <taxon>Pseudomonadota</taxon>
        <taxon>Alphaproteobacteria</taxon>
        <taxon>Hyphomonadales</taxon>
        <taxon>Hyphomonadaceae</taxon>
        <taxon>Hyphomonas</taxon>
    </lineage>
</organism>
<gene>
    <name evidence="2" type="ORF">HY30_09120</name>
</gene>